<dbReference type="AlphaFoldDB" id="A0A9P4MS06"/>
<sequence>MAAVAALKDIAKIRLPTVVCQSGCQYLNPKSPCFDGRCGTGFGRETCDPNGNFLDAVVSMDAVETRPSIAAQPSRPVGST</sequence>
<protein>
    <submittedName>
        <fullName evidence="1">Uncharacterized protein</fullName>
    </submittedName>
</protein>
<proteinExistence type="predicted"/>
<comment type="caution">
    <text evidence="1">The sequence shown here is derived from an EMBL/GenBank/DDBJ whole genome shotgun (WGS) entry which is preliminary data.</text>
</comment>
<name>A0A9P4MS06_9PLEO</name>
<evidence type="ECO:0000313" key="2">
    <source>
        <dbReference type="Proteomes" id="UP000799536"/>
    </source>
</evidence>
<accession>A0A9P4MS06</accession>
<dbReference type="Proteomes" id="UP000799536">
    <property type="component" value="Unassembled WGS sequence"/>
</dbReference>
<keyword evidence="2" id="KW-1185">Reference proteome</keyword>
<evidence type="ECO:0000313" key="1">
    <source>
        <dbReference type="EMBL" id="KAF2200991.1"/>
    </source>
</evidence>
<gene>
    <name evidence="1" type="ORF">GQ43DRAFT_472179</name>
</gene>
<dbReference type="EMBL" id="ML993995">
    <property type="protein sequence ID" value="KAF2200991.1"/>
    <property type="molecule type" value="Genomic_DNA"/>
</dbReference>
<organism evidence="1 2">
    <name type="scientific">Delitschia confertaspora ATCC 74209</name>
    <dbReference type="NCBI Taxonomy" id="1513339"/>
    <lineage>
        <taxon>Eukaryota</taxon>
        <taxon>Fungi</taxon>
        <taxon>Dikarya</taxon>
        <taxon>Ascomycota</taxon>
        <taxon>Pezizomycotina</taxon>
        <taxon>Dothideomycetes</taxon>
        <taxon>Pleosporomycetidae</taxon>
        <taxon>Pleosporales</taxon>
        <taxon>Delitschiaceae</taxon>
        <taxon>Delitschia</taxon>
    </lineage>
</organism>
<reference evidence="1" key="1">
    <citation type="journal article" date="2020" name="Stud. Mycol.">
        <title>101 Dothideomycetes genomes: a test case for predicting lifestyles and emergence of pathogens.</title>
        <authorList>
            <person name="Haridas S."/>
            <person name="Albert R."/>
            <person name="Binder M."/>
            <person name="Bloem J."/>
            <person name="Labutti K."/>
            <person name="Salamov A."/>
            <person name="Andreopoulos B."/>
            <person name="Baker S."/>
            <person name="Barry K."/>
            <person name="Bills G."/>
            <person name="Bluhm B."/>
            <person name="Cannon C."/>
            <person name="Castanera R."/>
            <person name="Culley D."/>
            <person name="Daum C."/>
            <person name="Ezra D."/>
            <person name="Gonzalez J."/>
            <person name="Henrissat B."/>
            <person name="Kuo A."/>
            <person name="Liang C."/>
            <person name="Lipzen A."/>
            <person name="Lutzoni F."/>
            <person name="Magnuson J."/>
            <person name="Mondo S."/>
            <person name="Nolan M."/>
            <person name="Ohm R."/>
            <person name="Pangilinan J."/>
            <person name="Park H.-J."/>
            <person name="Ramirez L."/>
            <person name="Alfaro M."/>
            <person name="Sun H."/>
            <person name="Tritt A."/>
            <person name="Yoshinaga Y."/>
            <person name="Zwiers L.-H."/>
            <person name="Turgeon B."/>
            <person name="Goodwin S."/>
            <person name="Spatafora J."/>
            <person name="Crous P."/>
            <person name="Grigoriev I."/>
        </authorList>
    </citation>
    <scope>NUCLEOTIDE SEQUENCE</scope>
    <source>
        <strain evidence="1">ATCC 74209</strain>
    </source>
</reference>